<accession>A0A8S1QGY2</accession>
<keyword evidence="2" id="KW-1185">Reference proteome</keyword>
<organism evidence="1 2">
    <name type="scientific">Paramecium primaurelia</name>
    <dbReference type="NCBI Taxonomy" id="5886"/>
    <lineage>
        <taxon>Eukaryota</taxon>
        <taxon>Sar</taxon>
        <taxon>Alveolata</taxon>
        <taxon>Ciliophora</taxon>
        <taxon>Intramacronucleata</taxon>
        <taxon>Oligohymenophorea</taxon>
        <taxon>Peniculida</taxon>
        <taxon>Parameciidae</taxon>
        <taxon>Paramecium</taxon>
    </lineage>
</organism>
<gene>
    <name evidence="1" type="ORF">PPRIM_AZ9-3.1.T1620004</name>
</gene>
<dbReference type="Proteomes" id="UP000688137">
    <property type="component" value="Unassembled WGS sequence"/>
</dbReference>
<name>A0A8S1QGY2_PARPR</name>
<reference evidence="1" key="1">
    <citation type="submission" date="2021-01" db="EMBL/GenBank/DDBJ databases">
        <authorList>
            <consortium name="Genoscope - CEA"/>
            <person name="William W."/>
        </authorList>
    </citation>
    <scope>NUCLEOTIDE SEQUENCE</scope>
</reference>
<dbReference type="EMBL" id="CAJJDM010000169">
    <property type="protein sequence ID" value="CAD8114893.1"/>
    <property type="molecule type" value="Genomic_DNA"/>
</dbReference>
<sequence>MYIEKWFIRFLQNVCLIHRKRQADQKQLLLLQLQHVQIKHVMTILQQNRF</sequence>
<evidence type="ECO:0000313" key="2">
    <source>
        <dbReference type="Proteomes" id="UP000688137"/>
    </source>
</evidence>
<protein>
    <submittedName>
        <fullName evidence="1">Uncharacterized protein</fullName>
    </submittedName>
</protein>
<comment type="caution">
    <text evidence="1">The sequence shown here is derived from an EMBL/GenBank/DDBJ whole genome shotgun (WGS) entry which is preliminary data.</text>
</comment>
<dbReference type="AlphaFoldDB" id="A0A8S1QGY2"/>
<evidence type="ECO:0000313" key="1">
    <source>
        <dbReference type="EMBL" id="CAD8114893.1"/>
    </source>
</evidence>
<proteinExistence type="predicted"/>